<reference evidence="6 7" key="1">
    <citation type="submission" date="2016-09" db="EMBL/GenBank/DDBJ databases">
        <title>Extensive genetic diversity and differential bi-allelic expression allows diatom success in the polar Southern Ocean.</title>
        <authorList>
            <consortium name="DOE Joint Genome Institute"/>
            <person name="Mock T."/>
            <person name="Otillar R.P."/>
            <person name="Strauss J."/>
            <person name="Dupont C."/>
            <person name="Frickenhaus S."/>
            <person name="Maumus F."/>
            <person name="Mcmullan M."/>
            <person name="Sanges R."/>
            <person name="Schmutz J."/>
            <person name="Toseland A."/>
            <person name="Valas R."/>
            <person name="Veluchamy A."/>
            <person name="Ward B.J."/>
            <person name="Allen A."/>
            <person name="Barry K."/>
            <person name="Falciatore A."/>
            <person name="Ferrante M."/>
            <person name="Fortunato A.E."/>
            <person name="Gloeckner G."/>
            <person name="Gruber A."/>
            <person name="Hipkin R."/>
            <person name="Janech M."/>
            <person name="Kroth P."/>
            <person name="Leese F."/>
            <person name="Lindquist E."/>
            <person name="Lyon B.R."/>
            <person name="Martin J."/>
            <person name="Mayer C."/>
            <person name="Parker M."/>
            <person name="Quesneville H."/>
            <person name="Raymond J."/>
            <person name="Uhlig C."/>
            <person name="Valentin K.U."/>
            <person name="Worden A.Z."/>
            <person name="Armbrust E.V."/>
            <person name="Bowler C."/>
            <person name="Green B."/>
            <person name="Moulton V."/>
            <person name="Van Oosterhout C."/>
            <person name="Grigoriev I."/>
        </authorList>
    </citation>
    <scope>NUCLEOTIDE SEQUENCE [LARGE SCALE GENOMIC DNA]</scope>
    <source>
        <strain evidence="6 7">CCMP1102</strain>
    </source>
</reference>
<dbReference type="InterPro" id="IPR001232">
    <property type="entry name" value="SKP1-like"/>
</dbReference>
<keyword evidence="4" id="KW-0539">Nucleus</keyword>
<evidence type="ECO:0000256" key="3">
    <source>
        <dbReference type="ARBA" id="ARBA00021347"/>
    </source>
</evidence>
<dbReference type="Proteomes" id="UP000095751">
    <property type="component" value="Unassembled WGS sequence"/>
</dbReference>
<keyword evidence="6" id="KW-0648">Protein biosynthesis</keyword>
<keyword evidence="7" id="KW-1185">Reference proteome</keyword>
<comment type="subcellular location">
    <subcellularLocation>
        <location evidence="1">Nucleus</location>
    </subcellularLocation>
</comment>
<dbReference type="GO" id="GO:0003746">
    <property type="term" value="F:translation elongation factor activity"/>
    <property type="evidence" value="ECO:0007669"/>
    <property type="project" value="UniProtKB-KW"/>
</dbReference>
<dbReference type="CDD" id="cd18321">
    <property type="entry name" value="BTB_POZ_EloC"/>
    <property type="match status" value="1"/>
</dbReference>
<dbReference type="InterPro" id="IPR039948">
    <property type="entry name" value="ELC1"/>
</dbReference>
<keyword evidence="6" id="KW-0251">Elongation factor</keyword>
<dbReference type="FunFam" id="3.30.710.10:FF:000035">
    <property type="entry name" value="Elongin C transcription elongation factor"/>
    <property type="match status" value="1"/>
</dbReference>
<sequence length="102" mass="11634">MNSADKDDDQGGERVYVKLISMEGHEFFVDKSIATGSSTTIRTMLDGGQFRESTENVINFPDIAGYILERVIRYMHYKSRYSNSAARIPEFSIEPEYALELL</sequence>
<evidence type="ECO:0000259" key="5">
    <source>
        <dbReference type="Pfam" id="PF03931"/>
    </source>
</evidence>
<gene>
    <name evidence="6" type="ORF">FRACYDRAFT_218071</name>
</gene>
<feature type="non-terminal residue" evidence="6">
    <location>
        <position position="102"/>
    </location>
</feature>
<evidence type="ECO:0000256" key="2">
    <source>
        <dbReference type="ARBA" id="ARBA00009993"/>
    </source>
</evidence>
<dbReference type="InterPro" id="IPR016073">
    <property type="entry name" value="Skp1_comp_POZ"/>
</dbReference>
<organism evidence="6 7">
    <name type="scientific">Fragilariopsis cylindrus CCMP1102</name>
    <dbReference type="NCBI Taxonomy" id="635003"/>
    <lineage>
        <taxon>Eukaryota</taxon>
        <taxon>Sar</taxon>
        <taxon>Stramenopiles</taxon>
        <taxon>Ochrophyta</taxon>
        <taxon>Bacillariophyta</taxon>
        <taxon>Bacillariophyceae</taxon>
        <taxon>Bacillariophycidae</taxon>
        <taxon>Bacillariales</taxon>
        <taxon>Bacillariaceae</taxon>
        <taxon>Fragilariopsis</taxon>
    </lineage>
</organism>
<protein>
    <recommendedName>
        <fullName evidence="3">Elongin-C</fullName>
    </recommendedName>
</protein>
<name>A0A1E7FFJ3_9STRA</name>
<dbReference type="KEGG" id="fcy:FRACYDRAFT_218071"/>
<comment type="similarity">
    <text evidence="2">Belongs to the SKP1 family.</text>
</comment>
<dbReference type="PANTHER" id="PTHR20648">
    <property type="entry name" value="ELONGIN-C"/>
    <property type="match status" value="1"/>
</dbReference>
<feature type="domain" description="SKP1 component POZ" evidence="5">
    <location>
        <begin position="17"/>
        <end position="78"/>
    </location>
</feature>
<dbReference type="InParanoid" id="A0A1E7FFJ3"/>
<evidence type="ECO:0000313" key="6">
    <source>
        <dbReference type="EMBL" id="OEU16917.1"/>
    </source>
</evidence>
<dbReference type="Gene3D" id="3.30.710.10">
    <property type="entry name" value="Potassium Channel Kv1.1, Chain A"/>
    <property type="match status" value="1"/>
</dbReference>
<dbReference type="OrthoDB" id="249087at2759"/>
<dbReference type="SMART" id="SM00512">
    <property type="entry name" value="Skp1"/>
    <property type="match status" value="1"/>
</dbReference>
<dbReference type="EMBL" id="KV784358">
    <property type="protein sequence ID" value="OEU16917.1"/>
    <property type="molecule type" value="Genomic_DNA"/>
</dbReference>
<dbReference type="GO" id="GO:0005634">
    <property type="term" value="C:nucleus"/>
    <property type="evidence" value="ECO:0007669"/>
    <property type="project" value="UniProtKB-SubCell"/>
</dbReference>
<dbReference type="GO" id="GO:0006511">
    <property type="term" value="P:ubiquitin-dependent protein catabolic process"/>
    <property type="evidence" value="ECO:0007669"/>
    <property type="project" value="InterPro"/>
</dbReference>
<evidence type="ECO:0000256" key="1">
    <source>
        <dbReference type="ARBA" id="ARBA00004123"/>
    </source>
</evidence>
<accession>A0A1E7FFJ3</accession>
<dbReference type="SUPFAM" id="SSF54695">
    <property type="entry name" value="POZ domain"/>
    <property type="match status" value="1"/>
</dbReference>
<evidence type="ECO:0000256" key="4">
    <source>
        <dbReference type="ARBA" id="ARBA00023242"/>
    </source>
</evidence>
<dbReference type="Pfam" id="PF03931">
    <property type="entry name" value="Skp1_POZ"/>
    <property type="match status" value="1"/>
</dbReference>
<proteinExistence type="inferred from homology"/>
<dbReference type="InterPro" id="IPR011333">
    <property type="entry name" value="SKP1/BTB/POZ_sf"/>
</dbReference>
<dbReference type="AlphaFoldDB" id="A0A1E7FFJ3"/>
<evidence type="ECO:0000313" key="7">
    <source>
        <dbReference type="Proteomes" id="UP000095751"/>
    </source>
</evidence>